<accession>A0A1S8B1L7</accession>
<organism evidence="4 5">
    <name type="scientific">Natrinema saccharevitans</name>
    <dbReference type="NCBI Taxonomy" id="301967"/>
    <lineage>
        <taxon>Archaea</taxon>
        <taxon>Methanobacteriati</taxon>
        <taxon>Methanobacteriota</taxon>
        <taxon>Stenosarchaea group</taxon>
        <taxon>Halobacteria</taxon>
        <taxon>Halobacteriales</taxon>
        <taxon>Natrialbaceae</taxon>
        <taxon>Natrinema</taxon>
    </lineage>
</organism>
<dbReference type="PANTHER" id="PTHR43864">
    <property type="entry name" value="HYPOXANTHINE/GUANINE PHOSPHORIBOSYLTRANSFERASE"/>
    <property type="match status" value="1"/>
</dbReference>
<dbReference type="EMBL" id="LWLN01000001">
    <property type="protein sequence ID" value="OLZ42757.1"/>
    <property type="molecule type" value="Genomic_DNA"/>
</dbReference>
<dbReference type="STRING" id="301967.A6E15_16165"/>
<dbReference type="InterPro" id="IPR000836">
    <property type="entry name" value="PRTase_dom"/>
</dbReference>
<evidence type="ECO:0000313" key="4">
    <source>
        <dbReference type="EMBL" id="OLZ42757.1"/>
    </source>
</evidence>
<keyword evidence="1 4" id="KW-0808">Transferase</keyword>
<protein>
    <submittedName>
        <fullName evidence="4">Adenine phosphoribosyltransferase</fullName>
    </submittedName>
</protein>
<sequence>MSMRNTEMGIEAATEQIVAVYEDAGVTHSGEHATTVNQLTDQLPALQPRTLEAARTLLSGAGSFDVDKLAVEEDKGLPFGVLVAREYSLPLAVARWYTYDLNADRQSAVEIDSEYFSGDLYLNGIEPGDAVTIVDDTISTGGTMIAMIEAIEKAGAVVEEAHCIVEKTRKNGVDRVAEETGVDVTTSIAIEIEGNNVNVIDK</sequence>
<dbReference type="PANTHER" id="PTHR43864:SF1">
    <property type="entry name" value="XANTHINE PHOSPHORIBOSYLTRANSFERASE"/>
    <property type="match status" value="1"/>
</dbReference>
<dbReference type="GO" id="GO:0006166">
    <property type="term" value="P:purine ribonucleoside salvage"/>
    <property type="evidence" value="ECO:0007669"/>
    <property type="project" value="UniProtKB-KW"/>
</dbReference>
<evidence type="ECO:0000256" key="2">
    <source>
        <dbReference type="ARBA" id="ARBA00022726"/>
    </source>
</evidence>
<feature type="domain" description="Phosphoribosyltransferase" evidence="3">
    <location>
        <begin position="74"/>
        <end position="174"/>
    </location>
</feature>
<dbReference type="SUPFAM" id="SSF53271">
    <property type="entry name" value="PRTase-like"/>
    <property type="match status" value="1"/>
</dbReference>
<dbReference type="Pfam" id="PF00156">
    <property type="entry name" value="Pribosyltran"/>
    <property type="match status" value="1"/>
</dbReference>
<comment type="caution">
    <text evidence="4">The sequence shown here is derived from an EMBL/GenBank/DDBJ whole genome shotgun (WGS) entry which is preliminary data.</text>
</comment>
<proteinExistence type="predicted"/>
<dbReference type="Proteomes" id="UP000189370">
    <property type="component" value="Unassembled WGS sequence"/>
</dbReference>
<gene>
    <name evidence="4" type="ORF">A6E15_16165</name>
</gene>
<dbReference type="AlphaFoldDB" id="A0A1S8B1L7"/>
<keyword evidence="2" id="KW-0660">Purine salvage</keyword>
<evidence type="ECO:0000256" key="1">
    <source>
        <dbReference type="ARBA" id="ARBA00022679"/>
    </source>
</evidence>
<dbReference type="OrthoDB" id="371997at2157"/>
<keyword evidence="5" id="KW-1185">Reference proteome</keyword>
<reference evidence="5" key="1">
    <citation type="submission" date="2016-04" db="EMBL/GenBank/DDBJ databases">
        <authorList>
            <person name="Chen S.-C."/>
            <person name="Lai M.-C."/>
        </authorList>
    </citation>
    <scope>NUCLEOTIDE SEQUENCE [LARGE SCALE GENOMIC DNA]</scope>
    <source>
        <strain evidence="5">AB14</strain>
    </source>
</reference>
<dbReference type="GO" id="GO:0016757">
    <property type="term" value="F:glycosyltransferase activity"/>
    <property type="evidence" value="ECO:0007669"/>
    <property type="project" value="UniProtKB-KW"/>
</dbReference>
<dbReference type="CDD" id="cd06223">
    <property type="entry name" value="PRTases_typeI"/>
    <property type="match status" value="1"/>
</dbReference>
<dbReference type="Gene3D" id="3.40.50.2020">
    <property type="match status" value="1"/>
</dbReference>
<keyword evidence="4" id="KW-0328">Glycosyltransferase</keyword>
<dbReference type="InterPro" id="IPR029057">
    <property type="entry name" value="PRTase-like"/>
</dbReference>
<evidence type="ECO:0000259" key="3">
    <source>
        <dbReference type="Pfam" id="PF00156"/>
    </source>
</evidence>
<dbReference type="InterPro" id="IPR050118">
    <property type="entry name" value="Pur/Pyrimidine_PRTase"/>
</dbReference>
<evidence type="ECO:0000313" key="5">
    <source>
        <dbReference type="Proteomes" id="UP000189370"/>
    </source>
</evidence>
<name>A0A1S8B1L7_9EURY</name>